<dbReference type="EMBL" id="JAGIZQ010000003">
    <property type="protein sequence ID" value="KAH6637116.1"/>
    <property type="molecule type" value="Genomic_DNA"/>
</dbReference>
<keyword evidence="2" id="KW-1185">Reference proteome</keyword>
<dbReference type="Proteomes" id="UP000724584">
    <property type="component" value="Unassembled WGS sequence"/>
</dbReference>
<gene>
    <name evidence="1" type="ORF">F5144DRAFT_207127</name>
</gene>
<comment type="caution">
    <text evidence="1">The sequence shown here is derived from an EMBL/GenBank/DDBJ whole genome shotgun (WGS) entry which is preliminary data.</text>
</comment>
<proteinExistence type="predicted"/>
<sequence length="254" mass="27694">MDDDHPDDRAQKLVDKGFEGHPADHPAKQSDITRACTFLGYVFNEDEDETDSQKRLLFRKVDSAALLALGVLFRLREIRRCAVSTIKALCARIPSFIQSTCWYEDKELWKASLGVPNSTDAYLRFRKGTTSSSCAARTDDDSVAVDALQLSTVPRNPPPSVPAEAEGQLRLGPFAPTPPPAVGERSSTSTGSSLIPAVQRFLGEVARLQHITCPSCGGDLDGGLLLGQDRSASKKRPRVNEGRLHIAMYPECPS</sequence>
<evidence type="ECO:0000313" key="1">
    <source>
        <dbReference type="EMBL" id="KAH6637116.1"/>
    </source>
</evidence>
<name>A0ACB7PJ99_9PEZI</name>
<reference evidence="1 2" key="1">
    <citation type="journal article" date="2021" name="Nat. Commun.">
        <title>Genetic determinants of endophytism in the Arabidopsis root mycobiome.</title>
        <authorList>
            <person name="Mesny F."/>
            <person name="Miyauchi S."/>
            <person name="Thiergart T."/>
            <person name="Pickel B."/>
            <person name="Atanasova L."/>
            <person name="Karlsson M."/>
            <person name="Huettel B."/>
            <person name="Barry K.W."/>
            <person name="Haridas S."/>
            <person name="Chen C."/>
            <person name="Bauer D."/>
            <person name="Andreopoulos W."/>
            <person name="Pangilinan J."/>
            <person name="LaButti K."/>
            <person name="Riley R."/>
            <person name="Lipzen A."/>
            <person name="Clum A."/>
            <person name="Drula E."/>
            <person name="Henrissat B."/>
            <person name="Kohler A."/>
            <person name="Grigoriev I.V."/>
            <person name="Martin F.M."/>
            <person name="Hacquard S."/>
        </authorList>
    </citation>
    <scope>NUCLEOTIDE SEQUENCE [LARGE SCALE GENOMIC DNA]</scope>
    <source>
        <strain evidence="1 2">MPI-SDFR-AT-0079</strain>
    </source>
</reference>
<protein>
    <submittedName>
        <fullName evidence="1">Uncharacterized protein</fullName>
    </submittedName>
</protein>
<organism evidence="1 2">
    <name type="scientific">Chaetomium tenue</name>
    <dbReference type="NCBI Taxonomy" id="1854479"/>
    <lineage>
        <taxon>Eukaryota</taxon>
        <taxon>Fungi</taxon>
        <taxon>Dikarya</taxon>
        <taxon>Ascomycota</taxon>
        <taxon>Pezizomycotina</taxon>
        <taxon>Sordariomycetes</taxon>
        <taxon>Sordariomycetidae</taxon>
        <taxon>Sordariales</taxon>
        <taxon>Chaetomiaceae</taxon>
        <taxon>Chaetomium</taxon>
    </lineage>
</organism>
<accession>A0ACB7PJ99</accession>
<evidence type="ECO:0000313" key="2">
    <source>
        <dbReference type="Proteomes" id="UP000724584"/>
    </source>
</evidence>